<evidence type="ECO:0000256" key="2">
    <source>
        <dbReference type="ARBA" id="ARBA00022729"/>
    </source>
</evidence>
<evidence type="ECO:0000256" key="10">
    <source>
        <dbReference type="SAM" id="SignalP"/>
    </source>
</evidence>
<comment type="caution">
    <text evidence="12">The sequence shown here is derived from an EMBL/GenBank/DDBJ whole genome shotgun (WGS) entry which is preliminary data.</text>
</comment>
<dbReference type="AlphaFoldDB" id="A0A2S7N3M7"/>
<dbReference type="SUPFAM" id="SSF81296">
    <property type="entry name" value="E set domains"/>
    <property type="match status" value="1"/>
</dbReference>
<dbReference type="Pfam" id="PF03714">
    <property type="entry name" value="PUD"/>
    <property type="match status" value="1"/>
</dbReference>
<gene>
    <name evidence="12" type="primary">pulA</name>
    <name evidence="12" type="ORF">CYL18_01955</name>
</gene>
<dbReference type="InterPro" id="IPR006047">
    <property type="entry name" value="GH13_cat_dom"/>
</dbReference>
<evidence type="ECO:0000256" key="1">
    <source>
        <dbReference type="ARBA" id="ARBA00008061"/>
    </source>
</evidence>
<proteinExistence type="inferred from homology"/>
<dbReference type="InterPro" id="IPR013780">
    <property type="entry name" value="Glyco_hydro_b"/>
</dbReference>
<dbReference type="Gene3D" id="2.60.40.1110">
    <property type="match status" value="1"/>
</dbReference>
<evidence type="ECO:0000256" key="3">
    <source>
        <dbReference type="ARBA" id="ARBA00022801"/>
    </source>
</evidence>
<evidence type="ECO:0000256" key="5">
    <source>
        <dbReference type="ARBA" id="ARBA00023295"/>
    </source>
</evidence>
<evidence type="ECO:0000256" key="4">
    <source>
        <dbReference type="ARBA" id="ARBA00022837"/>
    </source>
</evidence>
<dbReference type="CDD" id="cd10315">
    <property type="entry name" value="CBM41_pullulanase"/>
    <property type="match status" value="1"/>
</dbReference>
<dbReference type="Pfam" id="PF00128">
    <property type="entry name" value="Alpha-amylase"/>
    <property type="match status" value="1"/>
</dbReference>
<dbReference type="Pfam" id="PF21653">
    <property type="entry name" value="pulA_all-beta"/>
    <property type="match status" value="1"/>
</dbReference>
<dbReference type="CDD" id="cd02860">
    <property type="entry name" value="E_set_Pullulanase"/>
    <property type="match status" value="1"/>
</dbReference>
<dbReference type="EMBL" id="PKOZ01000001">
    <property type="protein sequence ID" value="PQD96681.1"/>
    <property type="molecule type" value="Genomic_DNA"/>
</dbReference>
<keyword evidence="13" id="KW-1185">Reference proteome</keyword>
<feature type="signal peptide" evidence="10">
    <location>
        <begin position="1"/>
        <end position="28"/>
    </location>
</feature>
<sequence length="853" mass="97101">MVSNKKRMTALLAIICLLFTVFPQMSIKAETGKTEVTIHYKEAAGNQKDWNLWVWADNLDGHVQPFTGEDEFGKVAHFTLDGTYERVGFIVRNDAWDKDGGDRWIEQIHDGKTEVWVMSGDDEVYYSEPSNEPAIKKASMDHFDEITVTTNVPMETKNAAIELSGADIKEVVPADGESSVTNKFKIKTKGKLDVRGTYKVKIQGYGEQAVEIGGIVRTKEFDRLYYYDGDDLGNTYSRYSTKFRLWAPTAKEAKLVVYERWDDQTGKEIPMKQGERGTWTAKLRGNQDGLLYTYKVKIGDKWNEAVDPYVRAASVNGLKGAVINLSKTDPKGWAKHKKPKLKNPEDSIIYELHVRDLSIQPESDIEQKGKFLGVTETGTKGPNGLPTGLDHIKSLGVTHVQFLPIYDYKTVDETKLDQPQYNWGYDPQNFNVPEGSYSTNPYDPAVRIKELKQMVQTLHGEGLRVVMDVVYNHMFDAVESNFHKLVPGYYYRYNEDGTFANGTGVGNDTASERKMMRKFIIDSSAYWAREYKLDGFRFDLMGIHDVDTMNLVRKELKRIDPTFIVHGEGWDLNTPLAADRKANQKNAEKMPGIAHFNDDIRDGLKGSVFIDQDKGFINGKANMEDRIKKGITAGLDYDKSQATYRDPEQVLTYVEAHDNHTLWDKLELTNPNASYEEKKQRHKLASSIILTSQGIPFLHAGQEFMRTKYGDHNSYKSPDSINQMDWKRNAEFAHEVDYMRGLIELRKQNAAFRMTTASDIKENIRFMDAPANMIAYTIDQRGKRKQEAQFFIAHNANNSAIEFTLPDKATWKVLVDGEHASAKPLYTIKGNQLVVPALSTVVLQRETSMKKRR</sequence>
<evidence type="ECO:0000256" key="6">
    <source>
        <dbReference type="ARBA" id="ARBA00023965"/>
    </source>
</evidence>
<dbReference type="PANTHER" id="PTHR43002">
    <property type="entry name" value="GLYCOGEN DEBRANCHING ENZYME"/>
    <property type="match status" value="1"/>
</dbReference>
<dbReference type="SUPFAM" id="SSF49452">
    <property type="entry name" value="Starch-binding domain-like"/>
    <property type="match status" value="1"/>
</dbReference>
<dbReference type="InterPro" id="IPR049117">
    <property type="entry name" value="pulA_all-beta"/>
</dbReference>
<evidence type="ECO:0000256" key="8">
    <source>
        <dbReference type="ARBA" id="ARBA00029618"/>
    </source>
</evidence>
<dbReference type="GO" id="GO:0005975">
    <property type="term" value="P:carbohydrate metabolic process"/>
    <property type="evidence" value="ECO:0007669"/>
    <property type="project" value="InterPro"/>
</dbReference>
<dbReference type="Gene3D" id="2.60.40.1180">
    <property type="entry name" value="Golgi alpha-mannosidase II"/>
    <property type="match status" value="1"/>
</dbReference>
<reference evidence="12 13" key="1">
    <citation type="submission" date="2017-12" db="EMBL/GenBank/DDBJ databases">
        <title>Taxonomic description and draft genome of Pradoshia cofamensis Gen. nov., sp. nov., a thermotolerant bacillale isolated from anterior gut of earthworm Eisenia fetida.</title>
        <authorList>
            <person name="Saha T."/>
            <person name="Chakraborty R."/>
        </authorList>
    </citation>
    <scope>NUCLEOTIDE SEQUENCE [LARGE SCALE GENOMIC DNA]</scope>
    <source>
        <strain evidence="12 13">EAG3</strain>
    </source>
</reference>
<dbReference type="InterPro" id="IPR004193">
    <property type="entry name" value="Glyco_hydro_13_N"/>
</dbReference>
<evidence type="ECO:0000259" key="11">
    <source>
        <dbReference type="SMART" id="SM00642"/>
    </source>
</evidence>
<dbReference type="GO" id="GO:0030246">
    <property type="term" value="F:carbohydrate binding"/>
    <property type="evidence" value="ECO:0007669"/>
    <property type="project" value="InterPro"/>
</dbReference>
<dbReference type="CDD" id="cd11341">
    <property type="entry name" value="AmyAc_Pullulanase_LD-like"/>
    <property type="match status" value="1"/>
</dbReference>
<dbReference type="InterPro" id="IPR017853">
    <property type="entry name" value="GH"/>
</dbReference>
<evidence type="ECO:0000256" key="9">
    <source>
        <dbReference type="ARBA" id="ARBA00031076"/>
    </source>
</evidence>
<keyword evidence="5" id="KW-0326">Glycosidase</keyword>
<dbReference type="Gene3D" id="2.60.40.10">
    <property type="entry name" value="Immunoglobulins"/>
    <property type="match status" value="1"/>
</dbReference>
<accession>A0A2S7N3M7</accession>
<dbReference type="NCBIfam" id="TIGR02104">
    <property type="entry name" value="pulA_typeI"/>
    <property type="match status" value="1"/>
</dbReference>
<dbReference type="SUPFAM" id="SSF51011">
    <property type="entry name" value="Glycosyl hydrolase domain"/>
    <property type="match status" value="1"/>
</dbReference>
<dbReference type="Proteomes" id="UP000239663">
    <property type="component" value="Unassembled WGS sequence"/>
</dbReference>
<dbReference type="SUPFAM" id="SSF51445">
    <property type="entry name" value="(Trans)glycosidases"/>
    <property type="match status" value="1"/>
</dbReference>
<dbReference type="SMART" id="SM00642">
    <property type="entry name" value="Aamy"/>
    <property type="match status" value="1"/>
</dbReference>
<dbReference type="InterPro" id="IPR011840">
    <property type="entry name" value="PulA_typeI"/>
</dbReference>
<dbReference type="GO" id="GO:0051060">
    <property type="term" value="F:pullulanase activity"/>
    <property type="evidence" value="ECO:0007669"/>
    <property type="project" value="UniProtKB-EC"/>
</dbReference>
<comment type="catalytic activity">
    <reaction evidence="6">
        <text>Hydrolysis of (1-&gt;6)-alpha-D-glucosidic linkages in pullulan, amylopectin and glycogen, and in the alpha- and beta-limit dextrins of amylopectin and glycogen.</text>
        <dbReference type="EC" id="3.2.1.41"/>
    </reaction>
</comment>
<dbReference type="InterPro" id="IPR013783">
    <property type="entry name" value="Ig-like_fold"/>
</dbReference>
<evidence type="ECO:0000256" key="7">
    <source>
        <dbReference type="ARBA" id="ARBA00024062"/>
    </source>
</evidence>
<protein>
    <recommendedName>
        <fullName evidence="7">pullulanase</fullName>
        <ecNumber evidence="7">3.2.1.41</ecNumber>
    </recommendedName>
    <alternativeName>
        <fullName evidence="8">Alpha-dextrin endo-1,6-alpha-glucosidase</fullName>
    </alternativeName>
    <alternativeName>
        <fullName evidence="9">Pullulan 6-glucanohydrolase</fullName>
    </alternativeName>
</protein>
<dbReference type="OrthoDB" id="9761875at2"/>
<dbReference type="InterPro" id="IPR005323">
    <property type="entry name" value="CBM41_pullulanase"/>
</dbReference>
<dbReference type="Pfam" id="PF02922">
    <property type="entry name" value="CBM_48"/>
    <property type="match status" value="1"/>
</dbReference>
<feature type="chain" id="PRO_5038599735" description="pullulanase" evidence="10">
    <location>
        <begin position="29"/>
        <end position="853"/>
    </location>
</feature>
<dbReference type="Gene3D" id="3.20.20.80">
    <property type="entry name" value="Glycosidases"/>
    <property type="match status" value="1"/>
</dbReference>
<comment type="similarity">
    <text evidence="1">Belongs to the glycosyl hydrolase 13 family.</text>
</comment>
<evidence type="ECO:0000313" key="13">
    <source>
        <dbReference type="Proteomes" id="UP000239663"/>
    </source>
</evidence>
<dbReference type="InterPro" id="IPR013784">
    <property type="entry name" value="Carb-bd-like_fold"/>
</dbReference>
<keyword evidence="2 10" id="KW-0732">Signal</keyword>
<evidence type="ECO:0000313" key="12">
    <source>
        <dbReference type="EMBL" id="PQD96681.1"/>
    </source>
</evidence>
<dbReference type="EC" id="3.2.1.41" evidence="7"/>
<keyword evidence="3" id="KW-0378">Hydrolase</keyword>
<name>A0A2S7N3M7_9BACI</name>
<keyword evidence="4" id="KW-0106">Calcium</keyword>
<dbReference type="RefSeq" id="WP_104847778.1">
    <property type="nucleotide sequence ID" value="NZ_PKOZ01000001.1"/>
</dbReference>
<dbReference type="Gene3D" id="2.60.40.2320">
    <property type="match status" value="1"/>
</dbReference>
<dbReference type="InterPro" id="IPR014756">
    <property type="entry name" value="Ig_E-set"/>
</dbReference>
<feature type="domain" description="Glycosyl hydrolase family 13 catalytic" evidence="11">
    <location>
        <begin position="383"/>
        <end position="740"/>
    </location>
</feature>
<organism evidence="12 13">
    <name type="scientific">Pradoshia eiseniae</name>
    <dbReference type="NCBI Taxonomy" id="2064768"/>
    <lineage>
        <taxon>Bacteria</taxon>
        <taxon>Bacillati</taxon>
        <taxon>Bacillota</taxon>
        <taxon>Bacilli</taxon>
        <taxon>Bacillales</taxon>
        <taxon>Bacillaceae</taxon>
        <taxon>Pradoshia</taxon>
    </lineage>
</organism>